<sequence>MVVEVNLRISLYRLTCIFRRRGERRNQLDGTSEKRRPFVTIAGAPLPRCVLMRYRYNQARRGTCVGSCRPPRKSNMSMCEGSVVVAGHSPIAIHR</sequence>
<reference evidence="2" key="2">
    <citation type="submission" date="2015-01" db="EMBL/GenBank/DDBJ databases">
        <title>Evolutionary Origins and Diversification of the Mycorrhizal Mutualists.</title>
        <authorList>
            <consortium name="DOE Joint Genome Institute"/>
            <consortium name="Mycorrhizal Genomics Consortium"/>
            <person name="Kohler A."/>
            <person name="Kuo A."/>
            <person name="Nagy L.G."/>
            <person name="Floudas D."/>
            <person name="Copeland A."/>
            <person name="Barry K.W."/>
            <person name="Cichocki N."/>
            <person name="Veneault-Fourrey C."/>
            <person name="LaButti K."/>
            <person name="Lindquist E.A."/>
            <person name="Lipzen A."/>
            <person name="Lundell T."/>
            <person name="Morin E."/>
            <person name="Murat C."/>
            <person name="Riley R."/>
            <person name="Ohm R."/>
            <person name="Sun H."/>
            <person name="Tunlid A."/>
            <person name="Henrissat B."/>
            <person name="Grigoriev I.V."/>
            <person name="Hibbett D.S."/>
            <person name="Martin F."/>
        </authorList>
    </citation>
    <scope>NUCLEOTIDE SEQUENCE [LARGE SCALE GENOMIC DNA]</scope>
    <source>
        <strain evidence="2">441</strain>
    </source>
</reference>
<accession>A0A0C9YSD9</accession>
<evidence type="ECO:0000313" key="2">
    <source>
        <dbReference type="Proteomes" id="UP000054018"/>
    </source>
</evidence>
<dbReference type="AlphaFoldDB" id="A0A0C9YSD9"/>
<name>A0A0C9YSD9_9AGAM</name>
<organism evidence="1 2">
    <name type="scientific">Pisolithus microcarpus 441</name>
    <dbReference type="NCBI Taxonomy" id="765257"/>
    <lineage>
        <taxon>Eukaryota</taxon>
        <taxon>Fungi</taxon>
        <taxon>Dikarya</taxon>
        <taxon>Basidiomycota</taxon>
        <taxon>Agaricomycotina</taxon>
        <taxon>Agaricomycetes</taxon>
        <taxon>Agaricomycetidae</taxon>
        <taxon>Boletales</taxon>
        <taxon>Sclerodermatineae</taxon>
        <taxon>Pisolithaceae</taxon>
        <taxon>Pisolithus</taxon>
    </lineage>
</organism>
<evidence type="ECO:0000313" key="1">
    <source>
        <dbReference type="EMBL" id="KIK19571.1"/>
    </source>
</evidence>
<gene>
    <name evidence="1" type="ORF">PISMIDRAFT_623917</name>
</gene>
<reference evidence="1 2" key="1">
    <citation type="submission" date="2014-04" db="EMBL/GenBank/DDBJ databases">
        <authorList>
            <consortium name="DOE Joint Genome Institute"/>
            <person name="Kuo A."/>
            <person name="Kohler A."/>
            <person name="Costa M.D."/>
            <person name="Nagy L.G."/>
            <person name="Floudas D."/>
            <person name="Copeland A."/>
            <person name="Barry K.W."/>
            <person name="Cichocki N."/>
            <person name="Veneault-Fourrey C."/>
            <person name="LaButti K."/>
            <person name="Lindquist E.A."/>
            <person name="Lipzen A."/>
            <person name="Lundell T."/>
            <person name="Morin E."/>
            <person name="Murat C."/>
            <person name="Sun H."/>
            <person name="Tunlid A."/>
            <person name="Henrissat B."/>
            <person name="Grigoriev I.V."/>
            <person name="Hibbett D.S."/>
            <person name="Martin F."/>
            <person name="Nordberg H.P."/>
            <person name="Cantor M.N."/>
            <person name="Hua S.X."/>
        </authorList>
    </citation>
    <scope>NUCLEOTIDE SEQUENCE [LARGE SCALE GENOMIC DNA]</scope>
    <source>
        <strain evidence="1 2">441</strain>
    </source>
</reference>
<dbReference type="Proteomes" id="UP000054018">
    <property type="component" value="Unassembled WGS sequence"/>
</dbReference>
<dbReference type="HOGENOM" id="CLU_2373607_0_0_1"/>
<protein>
    <submittedName>
        <fullName evidence="1">Uncharacterized protein</fullName>
    </submittedName>
</protein>
<dbReference type="EMBL" id="KN833782">
    <property type="protein sequence ID" value="KIK19571.1"/>
    <property type="molecule type" value="Genomic_DNA"/>
</dbReference>
<keyword evidence="2" id="KW-1185">Reference proteome</keyword>
<proteinExistence type="predicted"/>